<dbReference type="AlphaFoldDB" id="A0A2A2JD97"/>
<dbReference type="Proteomes" id="UP000218231">
    <property type="component" value="Unassembled WGS sequence"/>
</dbReference>
<gene>
    <name evidence="2" type="ORF">WR25_16308</name>
</gene>
<keyword evidence="1" id="KW-0472">Membrane</keyword>
<keyword evidence="1" id="KW-0812">Transmembrane</keyword>
<keyword evidence="3" id="KW-1185">Reference proteome</keyword>
<protein>
    <submittedName>
        <fullName evidence="2">Uncharacterized protein</fullName>
    </submittedName>
</protein>
<accession>A0A2A2JD97</accession>
<reference evidence="2 3" key="1">
    <citation type="journal article" date="2017" name="Curr. Biol.">
        <title>Genome architecture and evolution of a unichromosomal asexual nematode.</title>
        <authorList>
            <person name="Fradin H."/>
            <person name="Zegar C."/>
            <person name="Gutwein M."/>
            <person name="Lucas J."/>
            <person name="Kovtun M."/>
            <person name="Corcoran D."/>
            <person name="Baugh L.R."/>
            <person name="Kiontke K."/>
            <person name="Gunsalus K."/>
            <person name="Fitch D.H."/>
            <person name="Piano F."/>
        </authorList>
    </citation>
    <scope>NUCLEOTIDE SEQUENCE [LARGE SCALE GENOMIC DNA]</scope>
    <source>
        <strain evidence="2">PF1309</strain>
    </source>
</reference>
<name>A0A2A2JD97_9BILA</name>
<proteinExistence type="predicted"/>
<evidence type="ECO:0000313" key="2">
    <source>
        <dbReference type="EMBL" id="PAV59502.1"/>
    </source>
</evidence>
<comment type="caution">
    <text evidence="2">The sequence shown here is derived from an EMBL/GenBank/DDBJ whole genome shotgun (WGS) entry which is preliminary data.</text>
</comment>
<organism evidence="2 3">
    <name type="scientific">Diploscapter pachys</name>
    <dbReference type="NCBI Taxonomy" id="2018661"/>
    <lineage>
        <taxon>Eukaryota</taxon>
        <taxon>Metazoa</taxon>
        <taxon>Ecdysozoa</taxon>
        <taxon>Nematoda</taxon>
        <taxon>Chromadorea</taxon>
        <taxon>Rhabditida</taxon>
        <taxon>Rhabditina</taxon>
        <taxon>Rhabditomorpha</taxon>
        <taxon>Rhabditoidea</taxon>
        <taxon>Rhabditidae</taxon>
        <taxon>Diploscapter</taxon>
    </lineage>
</organism>
<feature type="transmembrane region" description="Helical" evidence="1">
    <location>
        <begin position="74"/>
        <end position="99"/>
    </location>
</feature>
<keyword evidence="1" id="KW-1133">Transmembrane helix</keyword>
<evidence type="ECO:0000256" key="1">
    <source>
        <dbReference type="SAM" id="Phobius"/>
    </source>
</evidence>
<dbReference type="EMBL" id="LIAE01010517">
    <property type="protein sequence ID" value="PAV59502.1"/>
    <property type="molecule type" value="Genomic_DNA"/>
</dbReference>
<evidence type="ECO:0000313" key="3">
    <source>
        <dbReference type="Proteomes" id="UP000218231"/>
    </source>
</evidence>
<sequence>MNPSMDGSLQSSYSDIDYSALPETSTTEGQNCVEHVTMQGQIMHLPMPTSPECGYFPNNYEVEKIQREKRRKTICISMSILVLSTLLVVFVLSEVFNIIDTDSRPRD</sequence>